<sequence length="329" mass="36340">MSDSSLPRSYSLDWAYAYGEPPVSGLFRRTPEDFQVVENLGFELTGQGEHVYLHIEKRGENTDWLARQIARLAGVQNHDVGYAGLKDRHAVTRQWFSVYFPKGTEPDWSELEADTIRILAVTRHSQKLRRGAHQSNHFCIRLHELSGDLAALSERLQQVTAGVPNYFGLQRFGHDGNNLAEANRILVDGGRIANRQKRGMMLSAARSYLFNQVLSERIKAASWTGALEGDVTTAEGEGTGPLWGRGRALVSGACLALENRVLGDLAAWCDGLEHVGLSQERRPLLLVPQQFGSTLEGSSLEVTFSLPPGTYATAVLREISQLVEVKSPS</sequence>
<dbReference type="RefSeq" id="WP_167192163.1">
    <property type="nucleotide sequence ID" value="NZ_JAAONZ010000027.1"/>
</dbReference>
<dbReference type="InterPro" id="IPR020119">
    <property type="entry name" value="PsdUridine_synth_TruD_CS"/>
</dbReference>
<dbReference type="InterPro" id="IPR020103">
    <property type="entry name" value="PsdUridine_synth_cat_dom_sf"/>
</dbReference>
<name>A0A9E5T2Z2_9GAMM</name>
<keyword evidence="3 4" id="KW-0413">Isomerase</keyword>
<evidence type="ECO:0000256" key="2">
    <source>
        <dbReference type="ARBA" id="ARBA00022694"/>
    </source>
</evidence>
<proteinExistence type="inferred from homology"/>
<feature type="active site" description="Nucleophile" evidence="4">
    <location>
        <position position="87"/>
    </location>
</feature>
<keyword evidence="7" id="KW-1185">Reference proteome</keyword>
<dbReference type="Proteomes" id="UP000787472">
    <property type="component" value="Unassembled WGS sequence"/>
</dbReference>
<dbReference type="PANTHER" id="PTHR47811">
    <property type="entry name" value="TRNA PSEUDOURIDINE SYNTHASE D"/>
    <property type="match status" value="1"/>
</dbReference>
<dbReference type="PROSITE" id="PS01268">
    <property type="entry name" value="UPF0024"/>
    <property type="match status" value="1"/>
</dbReference>
<dbReference type="GO" id="GO:0031119">
    <property type="term" value="P:tRNA pseudouridine synthesis"/>
    <property type="evidence" value="ECO:0007669"/>
    <property type="project" value="UniProtKB-UniRule"/>
</dbReference>
<dbReference type="EMBL" id="JAAONZ010000027">
    <property type="protein sequence ID" value="NHO68296.1"/>
    <property type="molecule type" value="Genomic_DNA"/>
</dbReference>
<dbReference type="Pfam" id="PF01142">
    <property type="entry name" value="TruD"/>
    <property type="match status" value="2"/>
</dbReference>
<dbReference type="GO" id="GO:0003723">
    <property type="term" value="F:RNA binding"/>
    <property type="evidence" value="ECO:0007669"/>
    <property type="project" value="InterPro"/>
</dbReference>
<dbReference type="EC" id="5.4.99.27" evidence="4"/>
<keyword evidence="2 4" id="KW-0819">tRNA processing</keyword>
<evidence type="ECO:0000256" key="3">
    <source>
        <dbReference type="ARBA" id="ARBA00023235"/>
    </source>
</evidence>
<dbReference type="PROSITE" id="PS50984">
    <property type="entry name" value="TRUD"/>
    <property type="match status" value="1"/>
</dbReference>
<dbReference type="GO" id="GO:0160150">
    <property type="term" value="F:tRNA pseudouridine(13) synthase activity"/>
    <property type="evidence" value="ECO:0007669"/>
    <property type="project" value="UniProtKB-EC"/>
</dbReference>
<dbReference type="InterPro" id="IPR050170">
    <property type="entry name" value="TruD_pseudoU_synthase"/>
</dbReference>
<gene>
    <name evidence="4" type="primary">truD</name>
    <name evidence="6" type="ORF">G8770_22320</name>
</gene>
<dbReference type="InterPro" id="IPR043165">
    <property type="entry name" value="TruD_insert_sf"/>
</dbReference>
<dbReference type="Gene3D" id="3.30.2340.10">
    <property type="entry name" value="TruD, insertion domain"/>
    <property type="match status" value="1"/>
</dbReference>
<feature type="domain" description="TRUD" evidence="5">
    <location>
        <begin position="162"/>
        <end position="286"/>
    </location>
</feature>
<comment type="function">
    <text evidence="4">Responsible for synthesis of pseudouridine from uracil-13 in transfer RNAs.</text>
</comment>
<comment type="similarity">
    <text evidence="1 4">Belongs to the pseudouridine synthase TruD family.</text>
</comment>
<evidence type="ECO:0000256" key="4">
    <source>
        <dbReference type="HAMAP-Rule" id="MF_01082"/>
    </source>
</evidence>
<dbReference type="Gene3D" id="3.30.2350.20">
    <property type="entry name" value="TruD, catalytic domain"/>
    <property type="match status" value="1"/>
</dbReference>
<dbReference type="GO" id="GO:0005829">
    <property type="term" value="C:cytosol"/>
    <property type="evidence" value="ECO:0007669"/>
    <property type="project" value="TreeGrafter"/>
</dbReference>
<protein>
    <recommendedName>
        <fullName evidence="4">tRNA pseudouridine synthase D</fullName>
        <ecNumber evidence="4">5.4.99.27</ecNumber>
    </recommendedName>
    <alternativeName>
        <fullName evidence="4">tRNA pseudouridine(13) synthase</fullName>
    </alternativeName>
    <alternativeName>
        <fullName evidence="4">tRNA pseudouridylate synthase D</fullName>
    </alternativeName>
    <alternativeName>
        <fullName evidence="4">tRNA-uridine isomerase D</fullName>
    </alternativeName>
</protein>
<accession>A0A9E5T2Z2</accession>
<evidence type="ECO:0000259" key="5">
    <source>
        <dbReference type="PROSITE" id="PS50984"/>
    </source>
</evidence>
<dbReference type="AlphaFoldDB" id="A0A9E5T2Z2"/>
<dbReference type="CDD" id="cd02575">
    <property type="entry name" value="PseudoU_synth_EcTruD"/>
    <property type="match status" value="1"/>
</dbReference>
<comment type="caution">
    <text evidence="6">The sequence shown here is derived from an EMBL/GenBank/DDBJ whole genome shotgun (WGS) entry which is preliminary data.</text>
</comment>
<dbReference type="SUPFAM" id="SSF55120">
    <property type="entry name" value="Pseudouridine synthase"/>
    <property type="match status" value="1"/>
</dbReference>
<organism evidence="6 7">
    <name type="scientific">Pseudomaricurvus hydrocarbonicus</name>
    <dbReference type="NCBI Taxonomy" id="1470433"/>
    <lineage>
        <taxon>Bacteria</taxon>
        <taxon>Pseudomonadati</taxon>
        <taxon>Pseudomonadota</taxon>
        <taxon>Gammaproteobacteria</taxon>
        <taxon>Cellvibrionales</taxon>
        <taxon>Cellvibrionaceae</taxon>
        <taxon>Pseudomaricurvus</taxon>
    </lineage>
</organism>
<dbReference type="InterPro" id="IPR011760">
    <property type="entry name" value="PsdUridine_synth_TruD_insert"/>
</dbReference>
<dbReference type="InterPro" id="IPR042214">
    <property type="entry name" value="TruD_catalytic"/>
</dbReference>
<dbReference type="PANTHER" id="PTHR47811:SF1">
    <property type="entry name" value="TRNA PSEUDOURIDINE SYNTHASE D"/>
    <property type="match status" value="1"/>
</dbReference>
<reference evidence="6" key="1">
    <citation type="submission" date="2020-03" db="EMBL/GenBank/DDBJ databases">
        <authorList>
            <person name="Guo F."/>
        </authorList>
    </citation>
    <scope>NUCLEOTIDE SEQUENCE</scope>
    <source>
        <strain evidence="6">JCM 30134</strain>
    </source>
</reference>
<dbReference type="HAMAP" id="MF_01082">
    <property type="entry name" value="TruD"/>
    <property type="match status" value="1"/>
</dbReference>
<comment type="catalytic activity">
    <reaction evidence="4">
        <text>uridine(13) in tRNA = pseudouridine(13) in tRNA</text>
        <dbReference type="Rhea" id="RHEA:42540"/>
        <dbReference type="Rhea" id="RHEA-COMP:10105"/>
        <dbReference type="Rhea" id="RHEA-COMP:10106"/>
        <dbReference type="ChEBI" id="CHEBI:65314"/>
        <dbReference type="ChEBI" id="CHEBI:65315"/>
        <dbReference type="EC" id="5.4.99.27"/>
    </reaction>
</comment>
<evidence type="ECO:0000313" key="6">
    <source>
        <dbReference type="EMBL" id="NHO68296.1"/>
    </source>
</evidence>
<dbReference type="InterPro" id="IPR001656">
    <property type="entry name" value="PsdUridine_synth_TruD"/>
</dbReference>
<evidence type="ECO:0000313" key="7">
    <source>
        <dbReference type="Proteomes" id="UP000787472"/>
    </source>
</evidence>
<evidence type="ECO:0000256" key="1">
    <source>
        <dbReference type="ARBA" id="ARBA00007953"/>
    </source>
</evidence>